<feature type="compositionally biased region" description="Low complexity" evidence="1">
    <location>
        <begin position="469"/>
        <end position="496"/>
    </location>
</feature>
<feature type="compositionally biased region" description="Low complexity" evidence="1">
    <location>
        <begin position="272"/>
        <end position="285"/>
    </location>
</feature>
<feature type="compositionally biased region" description="Gly residues" evidence="1">
    <location>
        <begin position="188"/>
        <end position="208"/>
    </location>
</feature>
<feature type="region of interest" description="Disordered" evidence="1">
    <location>
        <begin position="15"/>
        <end position="166"/>
    </location>
</feature>
<organism evidence="2 3">
    <name type="scientific">Monilinia fructigena</name>
    <dbReference type="NCBI Taxonomy" id="38457"/>
    <lineage>
        <taxon>Eukaryota</taxon>
        <taxon>Fungi</taxon>
        <taxon>Dikarya</taxon>
        <taxon>Ascomycota</taxon>
        <taxon>Pezizomycotina</taxon>
        <taxon>Leotiomycetes</taxon>
        <taxon>Helotiales</taxon>
        <taxon>Sclerotiniaceae</taxon>
        <taxon>Monilinia</taxon>
    </lineage>
</organism>
<dbReference type="EMBL" id="QKRW01000059">
    <property type="protein sequence ID" value="RAL59114.1"/>
    <property type="molecule type" value="Genomic_DNA"/>
</dbReference>
<protein>
    <submittedName>
        <fullName evidence="2">Uncharacterized protein</fullName>
    </submittedName>
</protein>
<evidence type="ECO:0000256" key="1">
    <source>
        <dbReference type="SAM" id="MobiDB-lite"/>
    </source>
</evidence>
<gene>
    <name evidence="2" type="ORF">DID88_006760</name>
</gene>
<feature type="region of interest" description="Disordered" evidence="1">
    <location>
        <begin position="260"/>
        <end position="286"/>
    </location>
</feature>
<sequence>MAVFCCFRFRQKRKQARERTFAEPESPDAETVQFYSTNGKVLQSPRTKRKSKSSGGGGGLVLGDGLPPLDGRKSNSSSDKASSPVTFAPAPELTQSQIPAPVHPAHLKQSIHTVQASPILESTEDYESDRPLAPDPEKSALTPPPESSHPAFHPLPGMASTRPAYRPGMNFTINELDGREIDHVPFGTAGGRGSGISGRIGGSEGSGSDGAVSAMSTPSQPTSNGNGKISEMSSPSFPQTRANWHAQPDILLPGQPIQSQYQPYHRRGDSHSNNGSAGSFSNFTNPSQQTYAQTQYLKQQAQIQYHRQIAQARRMHSNAAQNPYQLYTETREHQQNMGYQNALILAQELEHERVQAQDQACVLLPQTNSGEVTHEQNTGISHQETSSHSAPIELGVATHSPAQHDQFSRSPRAPSPSTSTAISQSQLRALYSPQQREQQQHEENTRMQVQANLYGESQIPSQILSQTYSEAPASSGGGPAFSNSSSASRNASGNVSQPFQYRVMAPTPPPTMQNPQTQSQAQAQTQNTNMTKDAPQNPRAQDHILSWAEYDGGADLGFSAGMDGKGKAKDVVG</sequence>
<evidence type="ECO:0000313" key="3">
    <source>
        <dbReference type="Proteomes" id="UP000249056"/>
    </source>
</evidence>
<dbReference type="OrthoDB" id="5431298at2759"/>
<accession>A0A395IGR5</accession>
<proteinExistence type="predicted"/>
<comment type="caution">
    <text evidence="2">The sequence shown here is derived from an EMBL/GenBank/DDBJ whole genome shotgun (WGS) entry which is preliminary data.</text>
</comment>
<feature type="compositionally biased region" description="Low complexity" evidence="1">
    <location>
        <begin position="513"/>
        <end position="531"/>
    </location>
</feature>
<feature type="compositionally biased region" description="Low complexity" evidence="1">
    <location>
        <begin position="408"/>
        <end position="424"/>
    </location>
</feature>
<feature type="region of interest" description="Disordered" evidence="1">
    <location>
        <begin position="467"/>
        <end position="546"/>
    </location>
</feature>
<evidence type="ECO:0000313" key="2">
    <source>
        <dbReference type="EMBL" id="RAL59114.1"/>
    </source>
</evidence>
<dbReference type="AlphaFoldDB" id="A0A395IGR5"/>
<feature type="compositionally biased region" description="Polar residues" evidence="1">
    <location>
        <begin position="33"/>
        <end position="45"/>
    </location>
</feature>
<feature type="region of interest" description="Disordered" evidence="1">
    <location>
        <begin position="400"/>
        <end position="424"/>
    </location>
</feature>
<name>A0A395IGR5_9HELO</name>
<reference evidence="2 3" key="1">
    <citation type="submission" date="2018-06" db="EMBL/GenBank/DDBJ databases">
        <title>Genome Sequence of the Brown Rot Fungal Pathogen Monilinia fructigena.</title>
        <authorList>
            <person name="Landi L."/>
            <person name="De Miccolis Angelini R.M."/>
            <person name="Pollastro S."/>
            <person name="Abate D."/>
            <person name="Faretra F."/>
            <person name="Romanazzi G."/>
        </authorList>
    </citation>
    <scope>NUCLEOTIDE SEQUENCE [LARGE SCALE GENOMIC DNA]</scope>
    <source>
        <strain evidence="2 3">Mfrg269</strain>
    </source>
</reference>
<feature type="compositionally biased region" description="Basic and acidic residues" evidence="1">
    <location>
        <begin position="128"/>
        <end position="138"/>
    </location>
</feature>
<feature type="region of interest" description="Disordered" evidence="1">
    <location>
        <begin position="184"/>
        <end position="241"/>
    </location>
</feature>
<dbReference type="Proteomes" id="UP000249056">
    <property type="component" value="Unassembled WGS sequence"/>
</dbReference>
<feature type="compositionally biased region" description="Polar residues" evidence="1">
    <location>
        <begin position="214"/>
        <end position="241"/>
    </location>
</feature>
<feature type="compositionally biased region" description="Low complexity" evidence="1">
    <location>
        <begin position="63"/>
        <end position="83"/>
    </location>
</feature>
<keyword evidence="3" id="KW-1185">Reference proteome</keyword>